<dbReference type="RefSeq" id="WP_116226308.1">
    <property type="nucleotide sequence ID" value="NZ_AP018437.1"/>
</dbReference>
<reference evidence="3 4" key="1">
    <citation type="submission" date="2018-08" db="EMBL/GenBank/DDBJ databases">
        <title>Genomic Encyclopedia of Type Strains, Phase IV (KMG-IV): sequencing the most valuable type-strain genomes for metagenomic binning, comparative biology and taxonomic classification.</title>
        <authorList>
            <person name="Goeker M."/>
        </authorList>
    </citation>
    <scope>NUCLEOTIDE SEQUENCE [LARGE SCALE GENOMIC DNA]</scope>
    <source>
        <strain evidence="3 4">DSM 23923</strain>
    </source>
</reference>
<dbReference type="EMBL" id="QUMS01000006">
    <property type="protein sequence ID" value="REG04714.1"/>
    <property type="molecule type" value="Genomic_DNA"/>
</dbReference>
<keyword evidence="4" id="KW-1185">Reference proteome</keyword>
<dbReference type="InterPro" id="IPR036237">
    <property type="entry name" value="Xyl_isomerase-like_sf"/>
</dbReference>
<sequence>MKLSWATPEIDALPLEQWERVFAWLAENGYAGIEPIISGVYKTPEDEILSLLDRYQLKITGFRTGGIAKAHHVAFNDPGAEVRLEAVDRFNQVVQYAAVYGKPKMLVGLMQGMLADGQDIVIAKEHIRECLEICCDYAQTYAIEVDLEAVNHNEINYHNTVADVAGFIRTMGKDNLHLLIDTYHMHLEESSIEQAVNAVKGQIGHVHLADSNHMIPPTGSFDFPAFFRLLSDAGYHGTYTLETMSDMTEENITQASQYVRGLVK</sequence>
<feature type="domain" description="Xylose isomerase-like TIM barrel" evidence="2">
    <location>
        <begin position="22"/>
        <end position="256"/>
    </location>
</feature>
<dbReference type="GO" id="GO:0016853">
    <property type="term" value="F:isomerase activity"/>
    <property type="evidence" value="ECO:0007669"/>
    <property type="project" value="UniProtKB-KW"/>
</dbReference>
<evidence type="ECO:0000259" key="2">
    <source>
        <dbReference type="Pfam" id="PF01261"/>
    </source>
</evidence>
<accession>A0A347ZPP0</accession>
<name>A0A347ZPP0_9CHLR</name>
<evidence type="ECO:0000256" key="1">
    <source>
        <dbReference type="ARBA" id="ARBA00023235"/>
    </source>
</evidence>
<dbReference type="OrthoDB" id="9814946at2"/>
<dbReference type="SUPFAM" id="SSF51658">
    <property type="entry name" value="Xylose isomerase-like"/>
    <property type="match status" value="1"/>
</dbReference>
<dbReference type="AlphaFoldDB" id="A0A347ZPP0"/>
<protein>
    <submittedName>
        <fullName evidence="3">Sugar phosphate isomerase/epimerase</fullName>
    </submittedName>
</protein>
<dbReference type="Gene3D" id="3.20.20.150">
    <property type="entry name" value="Divalent-metal-dependent TIM barrel enzymes"/>
    <property type="match status" value="1"/>
</dbReference>
<comment type="caution">
    <text evidence="3">The sequence shown here is derived from an EMBL/GenBank/DDBJ whole genome shotgun (WGS) entry which is preliminary data.</text>
</comment>
<dbReference type="InterPro" id="IPR013022">
    <property type="entry name" value="Xyl_isomerase-like_TIM-brl"/>
</dbReference>
<dbReference type="PANTHER" id="PTHR43489:SF7">
    <property type="entry name" value="3-DEHYDRO-D-GULOSIDE 4-EPIMERASE-RELATED"/>
    <property type="match status" value="1"/>
</dbReference>
<evidence type="ECO:0000313" key="3">
    <source>
        <dbReference type="EMBL" id="REG04714.1"/>
    </source>
</evidence>
<dbReference type="Pfam" id="PF01261">
    <property type="entry name" value="AP_endonuc_2"/>
    <property type="match status" value="1"/>
</dbReference>
<dbReference type="InterPro" id="IPR050417">
    <property type="entry name" value="Sugar_Epim/Isomerase"/>
</dbReference>
<organism evidence="3 4">
    <name type="scientific">Pelolinea submarina</name>
    <dbReference type="NCBI Taxonomy" id="913107"/>
    <lineage>
        <taxon>Bacteria</taxon>
        <taxon>Bacillati</taxon>
        <taxon>Chloroflexota</taxon>
        <taxon>Anaerolineae</taxon>
        <taxon>Anaerolineales</taxon>
        <taxon>Anaerolineaceae</taxon>
        <taxon>Pelolinea</taxon>
    </lineage>
</organism>
<keyword evidence="1 3" id="KW-0413">Isomerase</keyword>
<proteinExistence type="predicted"/>
<dbReference type="Proteomes" id="UP000256388">
    <property type="component" value="Unassembled WGS sequence"/>
</dbReference>
<dbReference type="PANTHER" id="PTHR43489">
    <property type="entry name" value="ISOMERASE"/>
    <property type="match status" value="1"/>
</dbReference>
<gene>
    <name evidence="3" type="ORF">DFR64_3065</name>
</gene>
<evidence type="ECO:0000313" key="4">
    <source>
        <dbReference type="Proteomes" id="UP000256388"/>
    </source>
</evidence>